<protein>
    <recommendedName>
        <fullName evidence="3">Ribosomal RNA adenine methylase transferase N-terminal domain-containing protein</fullName>
    </recommendedName>
</protein>
<dbReference type="KEGG" id="naci:NUH88_01265"/>
<proteinExistence type="predicted"/>
<dbReference type="AlphaFoldDB" id="A0A9J7AV34"/>
<organism evidence="1 2">
    <name type="scientific">Nisaea acidiphila</name>
    <dbReference type="NCBI Taxonomy" id="1862145"/>
    <lineage>
        <taxon>Bacteria</taxon>
        <taxon>Pseudomonadati</taxon>
        <taxon>Pseudomonadota</taxon>
        <taxon>Alphaproteobacteria</taxon>
        <taxon>Rhodospirillales</taxon>
        <taxon>Thalassobaculaceae</taxon>
        <taxon>Nisaea</taxon>
    </lineage>
</organism>
<dbReference type="CDD" id="cd02440">
    <property type="entry name" value="AdoMet_MTases"/>
    <property type="match status" value="1"/>
</dbReference>
<keyword evidence="2" id="KW-1185">Reference proteome</keyword>
<evidence type="ECO:0008006" key="3">
    <source>
        <dbReference type="Google" id="ProtNLM"/>
    </source>
</evidence>
<dbReference type="Proteomes" id="UP001060336">
    <property type="component" value="Chromosome"/>
</dbReference>
<dbReference type="InterPro" id="IPR029063">
    <property type="entry name" value="SAM-dependent_MTases_sf"/>
</dbReference>
<reference evidence="1" key="1">
    <citation type="submission" date="2022-08" db="EMBL/GenBank/DDBJ databases">
        <title>Nisaea acidiphila sp. nov., isolated from a marine algal debris and emended description of the genus Nisaea Urios et al. 2008.</title>
        <authorList>
            <person name="Kwon K."/>
        </authorList>
    </citation>
    <scope>NUCLEOTIDE SEQUENCE</scope>
    <source>
        <strain evidence="1">MEBiC11861</strain>
    </source>
</reference>
<gene>
    <name evidence="1" type="ORF">NUH88_01265</name>
</gene>
<dbReference type="Gene3D" id="3.40.50.150">
    <property type="entry name" value="Vaccinia Virus protein VP39"/>
    <property type="match status" value="1"/>
</dbReference>
<dbReference type="SUPFAM" id="SSF53335">
    <property type="entry name" value="S-adenosyl-L-methionine-dependent methyltransferases"/>
    <property type="match status" value="1"/>
</dbReference>
<name>A0A9J7AV34_9PROT</name>
<accession>A0A9J7AV34</accession>
<dbReference type="EMBL" id="CP102480">
    <property type="protein sequence ID" value="UUX50329.1"/>
    <property type="molecule type" value="Genomic_DNA"/>
</dbReference>
<dbReference type="RefSeq" id="WP_257769477.1">
    <property type="nucleotide sequence ID" value="NZ_CP102480.1"/>
</dbReference>
<sequence>MGLRSAREEIFFLSRWLRAPLKTGSVRPSGRDLTRLIARTVSRTGPDEWIVELGGGTGAVTRALLDAGIARNRLVILERDPALSAWLRRDFPGTTVIAGDAEQLGHHLARREIGPVRRIVSSLPLLSLPRTQRKAILAAILSVLGEEGSLIQYSYGPSCPVPRALRNELGLKATPVGIAWRNLPPARVWEFRKRASGSGQRSKPRCAA</sequence>
<evidence type="ECO:0000313" key="1">
    <source>
        <dbReference type="EMBL" id="UUX50329.1"/>
    </source>
</evidence>
<evidence type="ECO:0000313" key="2">
    <source>
        <dbReference type="Proteomes" id="UP001060336"/>
    </source>
</evidence>